<dbReference type="SUPFAM" id="SSF53756">
    <property type="entry name" value="UDP-Glycosyltransferase/glycogen phosphorylase"/>
    <property type="match status" value="3"/>
</dbReference>
<comment type="caution">
    <text evidence="3">The sequence shown here is derived from an EMBL/GenBank/DDBJ whole genome shotgun (WGS) entry which is preliminary data.</text>
</comment>
<dbReference type="RefSeq" id="WP_224080575.1">
    <property type="nucleotide sequence ID" value="NZ_CAJZAI010000006.1"/>
</dbReference>
<dbReference type="EMBL" id="CAJZAI010000006">
    <property type="protein sequence ID" value="CAG9175568.1"/>
    <property type="molecule type" value="Genomic_DNA"/>
</dbReference>
<sequence length="1261" mass="139380">MRLVLDLQGAQSASRFRGIGRYSLALAAALAGRNAQHELIIALNGQMAESVEHIRASLDSVVPQESIRVWSGLHDVRFSLPESQQRRYAGEATREAFLASLKPDLVLVSSLFEGYVDDVVTSVGRLSNSLRNAVTIYDLVPLIHKGTYLTEPSISDWYYQKIGHARRADLWFAISESSRKEGIELLDLPPHRVANIRAAVDSCFRKIALSESDRERLAARFEITRPFVMYTGGTDGRKFLHGLIEAFASLPPTSRAAHQLLIVGKLTEGETAQLRNLAKANGLSRDEMVLAGYVTDDELVALYNACKAFVFPSWHEGFGLPALEAMACGAAVIGANSSSIPEVIGREDAMFPARDVRGMSVLLDRVLTDDGFRSALQEHGLSKSKEFSWDETARLLLDSVDAWHEESAGANCCNGAVVPLPEARRPRLAYVSPLPPEPTGIAGYSAALLPELSRHYEIDVICNQEKVQAPLISADCNIRTVDYFQAHAEEYDRIVYQFGNSLFHAHMPALLERYPGVTVLHDFFLSGLYSNMDSAGLARDIWQRQLYHSHGYLAAVEGTRPEGKVEAIYKYPVNLSVLQYSLGVVVHSDVSHRLASAWYGREIAEDWQHIPLLRKSANQANRSAARLRLGLSEDDFIVASFGMIAPTKLNHRELSAWLQSRLAADMTCRLVFVGEMHGGAYGAELLKVMEARGQGRVQVTGLTSDQDYEDWLASADIAIQLRTLSRGETSATALDCMNHALPTIVNAHGSMADIPTGTVWKLADEFADDELTEAIERLWEDSALRRQLGEKARELVWTEHSPRGVADRYVQAIERAYATDARGHLLDALACQGGDKAVDLHELAQTISTSLPLQAGARQLLVDVSAIIQHDLKTGIERVARSILSFLLRNPPPGFRVEPVYATAERSYYYARHFTMQFLGAAAALDDEPVQVDAQDVFLGLDWHAYFVPQQSKFFADLRRRGAQVYFVVHDLLPIRLPQHFPHGAASAHEIWLEEVARNDGALCVSQAVASELHEWVKASGVQRERPFRIGWFHNGSDIRASAPSMGIDDAIRSDLNLMRAAPTALMVGTVEPRKGHRQVLAAFDRLWTEGASLNLVIVGKEGWMIEKVAQQITGHPRYGRNLFWYRGISDEALEQIYATADGVIMASEGEGFGLPLVEAAEHDKPILARDIPVFREVAGDYATYFSDVSPAGLSSAIKGWLQNARMGLAARSAGMPRSSWAETASQIVSLLTNPADSHWTYSWTANKARTEDNFRKGNVA</sequence>
<proteinExistence type="predicted"/>
<feature type="domain" description="Glycosyl transferase family 1" evidence="2">
    <location>
        <begin position="224"/>
        <end position="379"/>
    </location>
</feature>
<feature type="domain" description="Glycosyl transferase family 1" evidence="2">
    <location>
        <begin position="1053"/>
        <end position="1205"/>
    </location>
</feature>
<keyword evidence="1 3" id="KW-0808">Transferase</keyword>
<dbReference type="GO" id="GO:0102710">
    <property type="term" value="F:D-inositol-3-phosphate glycosyltransferase activity"/>
    <property type="evidence" value="ECO:0007669"/>
    <property type="project" value="UniProtKB-EC"/>
</dbReference>
<dbReference type="Proteomes" id="UP000727654">
    <property type="component" value="Unassembled WGS sequence"/>
</dbReference>
<reference evidence="3 4" key="1">
    <citation type="submission" date="2021-08" db="EMBL/GenBank/DDBJ databases">
        <authorList>
            <person name="Peeters C."/>
        </authorList>
    </citation>
    <scope>NUCLEOTIDE SEQUENCE [LARGE SCALE GENOMIC DNA]</scope>
    <source>
        <strain evidence="3 4">LMG 23992</strain>
    </source>
</reference>
<dbReference type="Gene3D" id="3.40.50.2000">
    <property type="entry name" value="Glycogen Phosphorylase B"/>
    <property type="match status" value="4"/>
</dbReference>
<evidence type="ECO:0000313" key="3">
    <source>
        <dbReference type="EMBL" id="CAG9175568.1"/>
    </source>
</evidence>
<keyword evidence="3" id="KW-0328">Glycosyltransferase</keyword>
<feature type="domain" description="Glycosyl transferase family 1" evidence="2">
    <location>
        <begin position="628"/>
        <end position="794"/>
    </location>
</feature>
<gene>
    <name evidence="3" type="primary">mshA_5</name>
    <name evidence="3" type="ORF">LMG23992_02991</name>
</gene>
<dbReference type="EC" id="2.4.1.250" evidence="3"/>
<dbReference type="Pfam" id="PF00534">
    <property type="entry name" value="Glycos_transf_1"/>
    <property type="match status" value="3"/>
</dbReference>
<dbReference type="InterPro" id="IPR001296">
    <property type="entry name" value="Glyco_trans_1"/>
</dbReference>
<evidence type="ECO:0000259" key="2">
    <source>
        <dbReference type="Pfam" id="PF00534"/>
    </source>
</evidence>
<evidence type="ECO:0000313" key="4">
    <source>
        <dbReference type="Proteomes" id="UP000727654"/>
    </source>
</evidence>
<accession>A0ABN7YQ83</accession>
<dbReference type="PANTHER" id="PTHR46401">
    <property type="entry name" value="GLYCOSYLTRANSFERASE WBBK-RELATED"/>
    <property type="match status" value="1"/>
</dbReference>
<protein>
    <submittedName>
        <fullName evidence="3">D-inositol-3-phosphate glycosyltransferase</fullName>
        <ecNumber evidence="3">2.4.1.250</ecNumber>
    </submittedName>
</protein>
<organism evidence="3 4">
    <name type="scientific">Cupriavidus laharis</name>
    <dbReference type="NCBI Taxonomy" id="151654"/>
    <lineage>
        <taxon>Bacteria</taxon>
        <taxon>Pseudomonadati</taxon>
        <taxon>Pseudomonadota</taxon>
        <taxon>Betaproteobacteria</taxon>
        <taxon>Burkholderiales</taxon>
        <taxon>Burkholderiaceae</taxon>
        <taxon>Cupriavidus</taxon>
    </lineage>
</organism>
<dbReference type="CDD" id="cd03801">
    <property type="entry name" value="GT4_PimA-like"/>
    <property type="match status" value="1"/>
</dbReference>
<name>A0ABN7YQ83_9BURK</name>
<dbReference type="CDD" id="cd03809">
    <property type="entry name" value="GT4_MtfB-like"/>
    <property type="match status" value="2"/>
</dbReference>
<keyword evidence="4" id="KW-1185">Reference proteome</keyword>
<dbReference type="PANTHER" id="PTHR46401:SF2">
    <property type="entry name" value="GLYCOSYLTRANSFERASE WBBK-RELATED"/>
    <property type="match status" value="1"/>
</dbReference>
<evidence type="ECO:0000256" key="1">
    <source>
        <dbReference type="ARBA" id="ARBA00022679"/>
    </source>
</evidence>